<comment type="caution">
    <text evidence="6">Lacks conserved residue(s) required for the propagation of feature annotation.</text>
</comment>
<accession>A0A1T4RMD3</accession>
<dbReference type="GO" id="GO:0005737">
    <property type="term" value="C:cytoplasm"/>
    <property type="evidence" value="ECO:0007669"/>
    <property type="project" value="TreeGrafter"/>
</dbReference>
<dbReference type="InterPro" id="IPR030855">
    <property type="entry name" value="Bifunct_BirA"/>
</dbReference>
<dbReference type="PROSITE" id="PS51733">
    <property type="entry name" value="BPL_LPL_CATALYTIC"/>
    <property type="match status" value="1"/>
</dbReference>
<keyword evidence="6" id="KW-0804">Transcription</keyword>
<keyword evidence="2 6" id="KW-0547">Nucleotide-binding</keyword>
<dbReference type="GO" id="GO:0005524">
    <property type="term" value="F:ATP binding"/>
    <property type="evidence" value="ECO:0007669"/>
    <property type="project" value="UniProtKB-UniRule"/>
</dbReference>
<dbReference type="CDD" id="cd00090">
    <property type="entry name" value="HTH_ARSR"/>
    <property type="match status" value="1"/>
</dbReference>
<organism evidence="8 9">
    <name type="scientific">Oceanospirillum multiglobuliferum</name>
    <dbReference type="NCBI Taxonomy" id="64969"/>
    <lineage>
        <taxon>Bacteria</taxon>
        <taxon>Pseudomonadati</taxon>
        <taxon>Pseudomonadota</taxon>
        <taxon>Gammaproteobacteria</taxon>
        <taxon>Oceanospirillales</taxon>
        <taxon>Oceanospirillaceae</taxon>
        <taxon>Oceanospirillum</taxon>
    </lineage>
</organism>
<evidence type="ECO:0000256" key="1">
    <source>
        <dbReference type="ARBA" id="ARBA00022598"/>
    </source>
</evidence>
<reference evidence="8 9" key="1">
    <citation type="submission" date="2017-01" db="EMBL/GenBank/DDBJ databases">
        <title>Genome Sequencing of a Marine Spirillum, Oceanospirillum multiglobuliferum ATCC 33336, from Japan.</title>
        <authorList>
            <person name="Carney J.G."/>
            <person name="Trachtenberg A.M."/>
            <person name="Rheaume B.A."/>
            <person name="Linnane J.D."/>
            <person name="Pitts N.L."/>
            <person name="Mykles D.L."/>
            <person name="Maclea K.S."/>
        </authorList>
    </citation>
    <scope>NUCLEOTIDE SEQUENCE [LARGE SCALE GENOMIC DNA]</scope>
    <source>
        <strain evidence="8 9">ATCC 33336</strain>
    </source>
</reference>
<evidence type="ECO:0000256" key="2">
    <source>
        <dbReference type="ARBA" id="ARBA00022741"/>
    </source>
</evidence>
<keyword evidence="6" id="KW-0678">Repressor</keyword>
<comment type="catalytic activity">
    <reaction evidence="5 6">
        <text>biotin + L-lysyl-[protein] + ATP = N(6)-biotinyl-L-lysyl-[protein] + AMP + diphosphate + H(+)</text>
        <dbReference type="Rhea" id="RHEA:11756"/>
        <dbReference type="Rhea" id="RHEA-COMP:9752"/>
        <dbReference type="Rhea" id="RHEA-COMP:10505"/>
        <dbReference type="ChEBI" id="CHEBI:15378"/>
        <dbReference type="ChEBI" id="CHEBI:29969"/>
        <dbReference type="ChEBI" id="CHEBI:30616"/>
        <dbReference type="ChEBI" id="CHEBI:33019"/>
        <dbReference type="ChEBI" id="CHEBI:57586"/>
        <dbReference type="ChEBI" id="CHEBI:83144"/>
        <dbReference type="ChEBI" id="CHEBI:456215"/>
        <dbReference type="EC" id="6.3.4.15"/>
    </reaction>
</comment>
<dbReference type="NCBIfam" id="TIGR00121">
    <property type="entry name" value="birA_ligase"/>
    <property type="match status" value="1"/>
</dbReference>
<comment type="function">
    <text evidence="6">Acts both as a biotin--[acetyl-CoA-carboxylase] ligase and a biotin-operon repressor. In the presence of ATP, BirA activates biotin to form the BirA-biotinyl-5'-adenylate (BirA-bio-5'-AMP or holoBirA) complex. HoloBirA can either transfer the biotinyl moiety to the biotin carboxyl carrier protein (BCCP) subunit of acetyl-CoA carboxylase, or bind to the biotin operator site and inhibit transcription of the operon.</text>
</comment>
<feature type="DNA-binding region" description="H-T-H motif" evidence="6">
    <location>
        <begin position="18"/>
        <end position="37"/>
    </location>
</feature>
<dbReference type="InterPro" id="IPR008988">
    <property type="entry name" value="Transcriptional_repressor_C"/>
</dbReference>
<evidence type="ECO:0000259" key="7">
    <source>
        <dbReference type="PROSITE" id="PS51733"/>
    </source>
</evidence>
<feature type="binding site" evidence="6">
    <location>
        <begin position="86"/>
        <end position="88"/>
    </location>
    <ligand>
        <name>biotin</name>
        <dbReference type="ChEBI" id="CHEBI:57586"/>
    </ligand>
</feature>
<dbReference type="PROSITE" id="PS00519">
    <property type="entry name" value="HTH_ASNC_1"/>
    <property type="match status" value="1"/>
</dbReference>
<feature type="binding site" evidence="6">
    <location>
        <position position="185"/>
    </location>
    <ligand>
        <name>biotin</name>
        <dbReference type="ChEBI" id="CHEBI:57586"/>
    </ligand>
</feature>
<keyword evidence="6" id="KW-0805">Transcription regulation</keyword>
<dbReference type="SUPFAM" id="SSF55681">
    <property type="entry name" value="Class II aaRS and biotin synthetases"/>
    <property type="match status" value="1"/>
</dbReference>
<dbReference type="InterPro" id="IPR003142">
    <property type="entry name" value="BPL_C"/>
</dbReference>
<dbReference type="InterPro" id="IPR019885">
    <property type="entry name" value="Tscrpt_reg_HTH_AsnC-type_CS"/>
</dbReference>
<dbReference type="Gene3D" id="3.30.930.10">
    <property type="entry name" value="Bira Bifunctional Protein, Domain 2"/>
    <property type="match status" value="1"/>
</dbReference>
<evidence type="ECO:0000313" key="9">
    <source>
        <dbReference type="Proteomes" id="UP000191418"/>
    </source>
</evidence>
<dbReference type="InterPro" id="IPR004143">
    <property type="entry name" value="BPL_LPL_catalytic"/>
</dbReference>
<dbReference type="InterPro" id="IPR004408">
    <property type="entry name" value="Biotin_CoA_COase_ligase"/>
</dbReference>
<dbReference type="SUPFAM" id="SSF50037">
    <property type="entry name" value="C-terminal domain of transcriptional repressors"/>
    <property type="match status" value="1"/>
</dbReference>
<dbReference type="Pfam" id="PF08279">
    <property type="entry name" value="HTH_11"/>
    <property type="match status" value="1"/>
</dbReference>
<dbReference type="Proteomes" id="UP000191418">
    <property type="component" value="Unassembled WGS sequence"/>
</dbReference>
<keyword evidence="6" id="KW-0238">DNA-binding</keyword>
<dbReference type="HAMAP" id="MF_00978">
    <property type="entry name" value="Bifunct_BirA"/>
    <property type="match status" value="1"/>
</dbReference>
<feature type="domain" description="BPL/LPL catalytic" evidence="7">
    <location>
        <begin position="77"/>
        <end position="255"/>
    </location>
</feature>
<evidence type="ECO:0000256" key="5">
    <source>
        <dbReference type="ARBA" id="ARBA00047846"/>
    </source>
</evidence>
<dbReference type="InterPro" id="IPR013196">
    <property type="entry name" value="HTH_11"/>
</dbReference>
<dbReference type="Gene3D" id="1.10.10.10">
    <property type="entry name" value="Winged helix-like DNA-binding domain superfamily/Winged helix DNA-binding domain"/>
    <property type="match status" value="1"/>
</dbReference>
<sequence>MEDDKIIEFMADGLWHSGVDIAARFGLSRAAVWKRLQKLESIGLEIQREQAKGYRLAYSFEPLKSDYIAAQIANNTLLSIKPITTSTNSDALTMLKASSKLWPEQAYLCLAELQTAGKGRRGRQWQSPYGANLYFSWAATLPVGVAGLEGLSLAIGILVAKVLSQNKINDVKVKWPNDVYVDGKKVAGILIEVDGDLTSHCNLVVGVGVNFCFSSLHLETIGQPFTAIDCHSTLSRNEMSVMLTAGVEAVVKELCNGNTVGLLGEWSAYDYLLNKPVNISLGGQVITGVARGVSNTGNLIVELGDGELKHFAGGEVSVRIQ</sequence>
<dbReference type="EC" id="6.3.4.15" evidence="6"/>
<dbReference type="InterPro" id="IPR011991">
    <property type="entry name" value="ArsR-like_HTH"/>
</dbReference>
<comment type="caution">
    <text evidence="8">The sequence shown here is derived from an EMBL/GenBank/DDBJ whole genome shotgun (WGS) entry which is preliminary data.</text>
</comment>
<proteinExistence type="inferred from homology"/>
<evidence type="ECO:0000313" key="8">
    <source>
        <dbReference type="EMBL" id="OPX54715.1"/>
    </source>
</evidence>
<feature type="binding site" evidence="6">
    <location>
        <position position="114"/>
    </location>
    <ligand>
        <name>biotin</name>
        <dbReference type="ChEBI" id="CHEBI:57586"/>
    </ligand>
</feature>
<evidence type="ECO:0000256" key="6">
    <source>
        <dbReference type="HAMAP-Rule" id="MF_00978"/>
    </source>
</evidence>
<dbReference type="EMBL" id="MTSM01000019">
    <property type="protein sequence ID" value="OPX54715.1"/>
    <property type="molecule type" value="Genomic_DNA"/>
</dbReference>
<keyword evidence="4 6" id="KW-0092">Biotin</keyword>
<keyword evidence="3 6" id="KW-0067">ATP-binding</keyword>
<dbReference type="Pfam" id="PF03099">
    <property type="entry name" value="BPL_LplA_LipB"/>
    <property type="match status" value="1"/>
</dbReference>
<keyword evidence="9" id="KW-1185">Reference proteome</keyword>
<dbReference type="PANTHER" id="PTHR12835:SF5">
    <property type="entry name" value="BIOTIN--PROTEIN LIGASE"/>
    <property type="match status" value="1"/>
</dbReference>
<gene>
    <name evidence="6" type="primary">birA</name>
    <name evidence="8" type="ORF">BTE48_12460</name>
</gene>
<dbReference type="GO" id="GO:0004077">
    <property type="term" value="F:biotin--[biotin carboxyl-carrier protein] ligase activity"/>
    <property type="evidence" value="ECO:0007669"/>
    <property type="project" value="UniProtKB-UniRule"/>
</dbReference>
<dbReference type="Gene3D" id="2.30.30.100">
    <property type="match status" value="1"/>
</dbReference>
<name>A0A1T4RMD3_9GAMM</name>
<keyword evidence="1 6" id="KW-0436">Ligase</keyword>
<dbReference type="STRING" id="64969.SAMN02745127_02421"/>
<evidence type="ECO:0000256" key="3">
    <source>
        <dbReference type="ARBA" id="ARBA00022840"/>
    </source>
</evidence>
<dbReference type="PANTHER" id="PTHR12835">
    <property type="entry name" value="BIOTIN PROTEIN LIGASE"/>
    <property type="match status" value="1"/>
</dbReference>
<dbReference type="InterPro" id="IPR036390">
    <property type="entry name" value="WH_DNA-bd_sf"/>
</dbReference>
<dbReference type="OrthoDB" id="9807064at2"/>
<evidence type="ECO:0000256" key="4">
    <source>
        <dbReference type="ARBA" id="ARBA00023267"/>
    </source>
</evidence>
<dbReference type="CDD" id="cd16442">
    <property type="entry name" value="BPL"/>
    <property type="match status" value="1"/>
</dbReference>
<dbReference type="GO" id="GO:0003677">
    <property type="term" value="F:DNA binding"/>
    <property type="evidence" value="ECO:0007669"/>
    <property type="project" value="UniProtKB-UniRule"/>
</dbReference>
<dbReference type="GO" id="GO:0006355">
    <property type="term" value="P:regulation of DNA-templated transcription"/>
    <property type="evidence" value="ECO:0007669"/>
    <property type="project" value="UniProtKB-UniRule"/>
</dbReference>
<dbReference type="Pfam" id="PF02237">
    <property type="entry name" value="BPL_C"/>
    <property type="match status" value="1"/>
</dbReference>
<dbReference type="AlphaFoldDB" id="A0A1T4RMD3"/>
<dbReference type="RefSeq" id="WP_078745975.1">
    <property type="nucleotide sequence ID" value="NZ_FUXG01000018.1"/>
</dbReference>
<comment type="similarity">
    <text evidence="6">Belongs to the biotin--protein ligase family.</text>
</comment>
<dbReference type="InterPro" id="IPR036388">
    <property type="entry name" value="WH-like_DNA-bd_sf"/>
</dbReference>
<dbReference type="SUPFAM" id="SSF46785">
    <property type="entry name" value="Winged helix' DNA-binding domain"/>
    <property type="match status" value="1"/>
</dbReference>
<dbReference type="InterPro" id="IPR045864">
    <property type="entry name" value="aa-tRNA-synth_II/BPL/LPL"/>
</dbReference>
<protein>
    <recommendedName>
        <fullName evidence="6">Bifunctional ligase/repressor BirA</fullName>
    </recommendedName>
    <alternativeName>
        <fullName evidence="6">Biotin operon repressor</fullName>
    </alternativeName>
    <alternativeName>
        <fullName evidence="6">Biotin--[acetyl-CoA-carboxylase] ligase</fullName>
        <ecNumber evidence="6">6.3.4.15</ecNumber>
    </alternativeName>
    <alternativeName>
        <fullName evidence="6">Biotin--protein ligase</fullName>
    </alternativeName>
    <alternativeName>
        <fullName evidence="6">Biotin-[acetyl-CoA carboxylase] synthetase</fullName>
    </alternativeName>
</protein>